<evidence type="ECO:0000313" key="1">
    <source>
        <dbReference type="Ensembl" id="ENSPCLP00000019953.1"/>
    </source>
</evidence>
<accession>A0A669QP06</accession>
<proteinExistence type="predicted"/>
<evidence type="ECO:0000313" key="2">
    <source>
        <dbReference type="Proteomes" id="UP000472261"/>
    </source>
</evidence>
<organism evidence="1 2">
    <name type="scientific">Phasianus colchicus</name>
    <name type="common">Common pheasant</name>
    <dbReference type="NCBI Taxonomy" id="9054"/>
    <lineage>
        <taxon>Eukaryota</taxon>
        <taxon>Metazoa</taxon>
        <taxon>Chordata</taxon>
        <taxon>Craniata</taxon>
        <taxon>Vertebrata</taxon>
        <taxon>Euteleostomi</taxon>
        <taxon>Archelosauria</taxon>
        <taxon>Archosauria</taxon>
        <taxon>Dinosauria</taxon>
        <taxon>Saurischia</taxon>
        <taxon>Theropoda</taxon>
        <taxon>Coelurosauria</taxon>
        <taxon>Aves</taxon>
        <taxon>Neognathae</taxon>
        <taxon>Galloanserae</taxon>
        <taxon>Galliformes</taxon>
        <taxon>Phasianidae</taxon>
        <taxon>Phasianinae</taxon>
        <taxon>Phasianus</taxon>
    </lineage>
</organism>
<sequence>MPGPATPGSGPDPEESYDFLFKLVLIGDASVGKTCLVQRFKTGAFAERQGSTIGAVGKKG</sequence>
<dbReference type="Ensembl" id="ENSPCLT00000027036.1">
    <property type="protein sequence ID" value="ENSPCLP00000019953.1"/>
    <property type="gene ID" value="ENSPCLG00000017046.1"/>
</dbReference>
<evidence type="ECO:0008006" key="3">
    <source>
        <dbReference type="Google" id="ProtNLM"/>
    </source>
</evidence>
<keyword evidence="2" id="KW-1185">Reference proteome</keyword>
<dbReference type="AlphaFoldDB" id="A0A669QP06"/>
<protein>
    <recommendedName>
        <fullName evidence="3">RAB43, member RAS oncogene family</fullName>
    </recommendedName>
</protein>
<reference evidence="1" key="1">
    <citation type="submission" date="2025-08" db="UniProtKB">
        <authorList>
            <consortium name="Ensembl"/>
        </authorList>
    </citation>
    <scope>IDENTIFICATION</scope>
</reference>
<reference evidence="1" key="2">
    <citation type="submission" date="2025-09" db="UniProtKB">
        <authorList>
            <consortium name="Ensembl"/>
        </authorList>
    </citation>
    <scope>IDENTIFICATION</scope>
</reference>
<name>A0A669QP06_PHACC</name>
<dbReference type="Pfam" id="PF08477">
    <property type="entry name" value="Roc"/>
    <property type="match status" value="1"/>
</dbReference>
<dbReference type="SUPFAM" id="SSF52540">
    <property type="entry name" value="P-loop containing nucleoside triphosphate hydrolases"/>
    <property type="match status" value="1"/>
</dbReference>
<dbReference type="Proteomes" id="UP000472261">
    <property type="component" value="Unplaced"/>
</dbReference>
<dbReference type="InterPro" id="IPR027417">
    <property type="entry name" value="P-loop_NTPase"/>
</dbReference>
<dbReference type="Gene3D" id="3.40.50.300">
    <property type="entry name" value="P-loop containing nucleotide triphosphate hydrolases"/>
    <property type="match status" value="1"/>
</dbReference>